<name>A0A8X6QMV0_NEPPI</name>
<dbReference type="OrthoDB" id="6459889at2759"/>
<evidence type="ECO:0000313" key="2">
    <source>
        <dbReference type="EMBL" id="GFU27437.1"/>
    </source>
</evidence>
<keyword evidence="3" id="KW-1185">Reference proteome</keyword>
<dbReference type="AlphaFoldDB" id="A0A8X6QMV0"/>
<dbReference type="EMBL" id="BMAW01032843">
    <property type="protein sequence ID" value="GFU27437.1"/>
    <property type="molecule type" value="Genomic_DNA"/>
</dbReference>
<feature type="region of interest" description="Disordered" evidence="1">
    <location>
        <begin position="61"/>
        <end position="117"/>
    </location>
</feature>
<dbReference type="Proteomes" id="UP000887013">
    <property type="component" value="Unassembled WGS sequence"/>
</dbReference>
<evidence type="ECO:0000256" key="1">
    <source>
        <dbReference type="SAM" id="MobiDB-lite"/>
    </source>
</evidence>
<accession>A0A8X6QMV0</accession>
<sequence length="117" mass="13094">MDASRGGMCACKVSYVMEEEKYPLFAVRKKIMLLLLEISPLVSLNAQIPFFTSSQFNSRQKRRQHHYLSQQPSPLHPDTPSDCYERPAALRSTLAPLKSPIIHNEGHQSSPGEGAAK</sequence>
<evidence type="ECO:0000313" key="3">
    <source>
        <dbReference type="Proteomes" id="UP000887013"/>
    </source>
</evidence>
<reference evidence="2" key="1">
    <citation type="submission" date="2020-08" db="EMBL/GenBank/DDBJ databases">
        <title>Multicomponent nature underlies the extraordinary mechanical properties of spider dragline silk.</title>
        <authorList>
            <person name="Kono N."/>
            <person name="Nakamura H."/>
            <person name="Mori M."/>
            <person name="Yoshida Y."/>
            <person name="Ohtoshi R."/>
            <person name="Malay A.D."/>
            <person name="Moran D.A.P."/>
            <person name="Tomita M."/>
            <person name="Numata K."/>
            <person name="Arakawa K."/>
        </authorList>
    </citation>
    <scope>NUCLEOTIDE SEQUENCE</scope>
</reference>
<proteinExistence type="predicted"/>
<comment type="caution">
    <text evidence="2">The sequence shown here is derived from an EMBL/GenBank/DDBJ whole genome shotgun (WGS) entry which is preliminary data.</text>
</comment>
<gene>
    <name evidence="2" type="ORF">NPIL_531751</name>
</gene>
<protein>
    <submittedName>
        <fullName evidence="2">Uncharacterized protein</fullName>
    </submittedName>
</protein>
<organism evidence="2 3">
    <name type="scientific">Nephila pilipes</name>
    <name type="common">Giant wood spider</name>
    <name type="synonym">Nephila maculata</name>
    <dbReference type="NCBI Taxonomy" id="299642"/>
    <lineage>
        <taxon>Eukaryota</taxon>
        <taxon>Metazoa</taxon>
        <taxon>Ecdysozoa</taxon>
        <taxon>Arthropoda</taxon>
        <taxon>Chelicerata</taxon>
        <taxon>Arachnida</taxon>
        <taxon>Araneae</taxon>
        <taxon>Araneomorphae</taxon>
        <taxon>Entelegynae</taxon>
        <taxon>Araneoidea</taxon>
        <taxon>Nephilidae</taxon>
        <taxon>Nephila</taxon>
    </lineage>
</organism>